<dbReference type="OrthoDB" id="1440595at2"/>
<dbReference type="RefSeq" id="WP_092136134.1">
    <property type="nucleotide sequence ID" value="NZ_FNQK01000020.1"/>
</dbReference>
<dbReference type="Proteomes" id="UP000198846">
    <property type="component" value="Unassembled WGS sequence"/>
</dbReference>
<sequence length="223" mass="26380">MRKTTIISLILICFLSACQTDKDLKGTWIGDYSSSFDSENPTMIFAIQNLMTFENNKVYAQGSYRDYGTDQIRESKISFFSNNIVFNDEYSEDNPLEYYEIVKVNADSLVVKIPNNNSLHIYRKLSEKLKNNQKPELTGKKFSWKNEIFQDTIYFVTDSTFKRKSNQDPRFKTSRWERINHRGFDILFLDGDVPYLIENKKEKTIELRTFHKTELKHIMTELQ</sequence>
<proteinExistence type="predicted"/>
<name>A0A1H4CJP9_BIZPA</name>
<organism evidence="1 2">
    <name type="scientific">Bizionia paragorgiae</name>
    <dbReference type="NCBI Taxonomy" id="283786"/>
    <lineage>
        <taxon>Bacteria</taxon>
        <taxon>Pseudomonadati</taxon>
        <taxon>Bacteroidota</taxon>
        <taxon>Flavobacteriia</taxon>
        <taxon>Flavobacteriales</taxon>
        <taxon>Flavobacteriaceae</taxon>
        <taxon>Bizionia</taxon>
    </lineage>
</organism>
<evidence type="ECO:0000313" key="1">
    <source>
        <dbReference type="EMBL" id="SEA60655.1"/>
    </source>
</evidence>
<accession>A0A1H4CJP9</accession>
<gene>
    <name evidence="1" type="ORF">SAMN04487990_12030</name>
</gene>
<reference evidence="1 2" key="1">
    <citation type="submission" date="2016-10" db="EMBL/GenBank/DDBJ databases">
        <authorList>
            <person name="de Groot N.N."/>
        </authorList>
    </citation>
    <scope>NUCLEOTIDE SEQUENCE [LARGE SCALE GENOMIC DNA]</scope>
    <source>
        <strain evidence="1 2">DSM 23842</strain>
    </source>
</reference>
<evidence type="ECO:0008006" key="3">
    <source>
        <dbReference type="Google" id="ProtNLM"/>
    </source>
</evidence>
<dbReference type="STRING" id="283786.SAMN04487990_12030"/>
<protein>
    <recommendedName>
        <fullName evidence="3">Lipocalin-like domain-containing protein</fullName>
    </recommendedName>
</protein>
<dbReference type="AlphaFoldDB" id="A0A1H4CJP9"/>
<dbReference type="EMBL" id="FNQK01000020">
    <property type="protein sequence ID" value="SEA60655.1"/>
    <property type="molecule type" value="Genomic_DNA"/>
</dbReference>
<evidence type="ECO:0000313" key="2">
    <source>
        <dbReference type="Proteomes" id="UP000198846"/>
    </source>
</evidence>
<keyword evidence="2" id="KW-1185">Reference proteome</keyword>
<dbReference type="PROSITE" id="PS51257">
    <property type="entry name" value="PROKAR_LIPOPROTEIN"/>
    <property type="match status" value="1"/>
</dbReference>